<comment type="caution">
    <text evidence="2">The sequence shown here is derived from an EMBL/GenBank/DDBJ whole genome shotgun (WGS) entry which is preliminary data.</text>
</comment>
<gene>
    <name evidence="2" type="ORF">H7C18_25720</name>
</gene>
<name>A0A7X0SQK5_9BACL</name>
<dbReference type="Proteomes" id="UP000564644">
    <property type="component" value="Unassembled WGS sequence"/>
</dbReference>
<dbReference type="PANTHER" id="PTHR43649">
    <property type="entry name" value="ARABINOSE-BINDING PROTEIN-RELATED"/>
    <property type="match status" value="1"/>
</dbReference>
<dbReference type="CDD" id="cd13580">
    <property type="entry name" value="PBP2_AlgQ_like_1"/>
    <property type="match status" value="1"/>
</dbReference>
<reference evidence="2 3" key="1">
    <citation type="submission" date="2020-08" db="EMBL/GenBank/DDBJ databases">
        <title>Cohnella phylogeny.</title>
        <authorList>
            <person name="Dunlap C."/>
        </authorList>
    </citation>
    <scope>NUCLEOTIDE SEQUENCE [LARGE SCALE GENOMIC DNA]</scope>
    <source>
        <strain evidence="2 3">CBP 2801</strain>
    </source>
</reference>
<organism evidence="2 3">
    <name type="scientific">Cohnella zeiphila</name>
    <dbReference type="NCBI Taxonomy" id="2761120"/>
    <lineage>
        <taxon>Bacteria</taxon>
        <taxon>Bacillati</taxon>
        <taxon>Bacillota</taxon>
        <taxon>Bacilli</taxon>
        <taxon>Bacillales</taxon>
        <taxon>Paenibacillaceae</taxon>
        <taxon>Cohnella</taxon>
    </lineage>
</organism>
<dbReference type="PANTHER" id="PTHR43649:SF33">
    <property type="entry name" value="POLYGALACTURONAN_RHAMNOGALACTURONAN-BINDING PROTEIN YTCQ"/>
    <property type="match status" value="1"/>
</dbReference>
<proteinExistence type="predicted"/>
<evidence type="ECO:0000313" key="2">
    <source>
        <dbReference type="EMBL" id="MBB6734327.1"/>
    </source>
</evidence>
<protein>
    <submittedName>
        <fullName evidence="2">Extracellular solute-binding protein</fullName>
    </submittedName>
</protein>
<accession>A0A7X0SQK5</accession>
<keyword evidence="1" id="KW-0732">Signal</keyword>
<sequence>MAVSAMDFFYGDVPPADGRGVKMIDEKFNIDYQINFIPQANYDDKLATVLASGKIPDIVSFQGGDLTNRYHKFAKQGAFAALDDYIKDYPTFQRIPASVLDQFRVDGKLYAIPQYYPRFGFTTVVRKDWLDNLGLQPPASYEELKQVALAFTKNDPDRNGKNDTYGMAMGASINPAFAQGPYWDPTAWYHKDDQGRFIPGLISNARKDVIQMYADLFKEGAITRDMATLNWADTNKEFYSGKAGIFIGTPRGMSQAYMEGLLAIDPGAEFVALDMFQAPDGSKGMLAGRGFLGITTISAEAGKDPAKVKRILDMIDYGRQFFPDDQKNDKNPDFDWLNGNVGQGYDMADGRAVLKSTAGTEGLYPQEYFVDSTAWPEKDTDVNYPADYSNPKLSQLTSEIMKNYSAMKYYTSPNNRVVSETELAKGADLTKYLYDEQTKMIAGQRPVSDWDKMVEEWKAMGGEQLIQEINANIRIKDAKEGWSN</sequence>
<dbReference type="AlphaFoldDB" id="A0A7X0SQK5"/>
<keyword evidence="3" id="KW-1185">Reference proteome</keyword>
<evidence type="ECO:0000256" key="1">
    <source>
        <dbReference type="ARBA" id="ARBA00022729"/>
    </source>
</evidence>
<evidence type="ECO:0000313" key="3">
    <source>
        <dbReference type="Proteomes" id="UP000564644"/>
    </source>
</evidence>
<dbReference type="SUPFAM" id="SSF53850">
    <property type="entry name" value="Periplasmic binding protein-like II"/>
    <property type="match status" value="1"/>
</dbReference>
<dbReference type="Gene3D" id="3.40.190.10">
    <property type="entry name" value="Periplasmic binding protein-like II"/>
    <property type="match status" value="3"/>
</dbReference>
<dbReference type="InterPro" id="IPR050490">
    <property type="entry name" value="Bact_solute-bd_prot1"/>
</dbReference>
<dbReference type="EMBL" id="JACJVO010000032">
    <property type="protein sequence ID" value="MBB6734327.1"/>
    <property type="molecule type" value="Genomic_DNA"/>
</dbReference>